<dbReference type="AlphaFoldDB" id="A0AAD7G535"/>
<accession>A0AAD7G535</accession>
<sequence>MSAQMYASSVVSWLPLGTGHALPPPIAESAPQKRKYWWSAPLFENPRCTNLNFAPSPPALRARWTRQRQVLLAQETVDRPLGSRVLEACLQLCASLKSLFSDDHERGFQRRTISLQRYAEQGQANKTLENVIKRFKQADITLPTPGGTQTIQAMLQFITQLQPRRASGVSQLISYDSQTGTWTKTAGIADLGGQTELFLLEKDRFGNERVFYAGVYKPSHPFIGRSKAGRGLREVPGDGDVDVAVKDA</sequence>
<reference evidence="1" key="1">
    <citation type="submission" date="2023-03" db="EMBL/GenBank/DDBJ databases">
        <title>Massive genome expansion in bonnet fungi (Mycena s.s.) driven by repeated elements and novel gene families across ecological guilds.</title>
        <authorList>
            <consortium name="Lawrence Berkeley National Laboratory"/>
            <person name="Harder C.B."/>
            <person name="Miyauchi S."/>
            <person name="Viragh M."/>
            <person name="Kuo A."/>
            <person name="Thoen E."/>
            <person name="Andreopoulos B."/>
            <person name="Lu D."/>
            <person name="Skrede I."/>
            <person name="Drula E."/>
            <person name="Henrissat B."/>
            <person name="Morin E."/>
            <person name="Kohler A."/>
            <person name="Barry K."/>
            <person name="LaButti K."/>
            <person name="Morin E."/>
            <person name="Salamov A."/>
            <person name="Lipzen A."/>
            <person name="Mereny Z."/>
            <person name="Hegedus B."/>
            <person name="Baldrian P."/>
            <person name="Stursova M."/>
            <person name="Weitz H."/>
            <person name="Taylor A."/>
            <person name="Grigoriev I.V."/>
            <person name="Nagy L.G."/>
            <person name="Martin F."/>
            <person name="Kauserud H."/>
        </authorList>
    </citation>
    <scope>NUCLEOTIDE SEQUENCE</scope>
    <source>
        <strain evidence="1">CBHHK067</strain>
    </source>
</reference>
<dbReference type="Proteomes" id="UP001221757">
    <property type="component" value="Unassembled WGS sequence"/>
</dbReference>
<evidence type="ECO:0000313" key="2">
    <source>
        <dbReference type="Proteomes" id="UP001221757"/>
    </source>
</evidence>
<comment type="caution">
    <text evidence="1">The sequence shown here is derived from an EMBL/GenBank/DDBJ whole genome shotgun (WGS) entry which is preliminary data.</text>
</comment>
<dbReference type="EMBL" id="JARKIE010000204">
    <property type="protein sequence ID" value="KAJ7667195.1"/>
    <property type="molecule type" value="Genomic_DNA"/>
</dbReference>
<protein>
    <submittedName>
        <fullName evidence="1">Uncharacterized protein</fullName>
    </submittedName>
</protein>
<proteinExistence type="predicted"/>
<keyword evidence="2" id="KW-1185">Reference proteome</keyword>
<organism evidence="1 2">
    <name type="scientific">Mycena rosella</name>
    <name type="common">Pink bonnet</name>
    <name type="synonym">Agaricus rosellus</name>
    <dbReference type="NCBI Taxonomy" id="1033263"/>
    <lineage>
        <taxon>Eukaryota</taxon>
        <taxon>Fungi</taxon>
        <taxon>Dikarya</taxon>
        <taxon>Basidiomycota</taxon>
        <taxon>Agaricomycotina</taxon>
        <taxon>Agaricomycetes</taxon>
        <taxon>Agaricomycetidae</taxon>
        <taxon>Agaricales</taxon>
        <taxon>Marasmiineae</taxon>
        <taxon>Mycenaceae</taxon>
        <taxon>Mycena</taxon>
    </lineage>
</organism>
<gene>
    <name evidence="1" type="ORF">B0H17DRAFT_1142887</name>
</gene>
<evidence type="ECO:0000313" key="1">
    <source>
        <dbReference type="EMBL" id="KAJ7667195.1"/>
    </source>
</evidence>
<name>A0AAD7G535_MYCRO</name>